<reference evidence="1 2" key="1">
    <citation type="submission" date="2020-06" db="EMBL/GenBank/DDBJ databases">
        <title>Transcriptomic and genomic resources for Thalictrum thalictroides and T. hernandezii: Facilitating candidate gene discovery in an emerging model plant lineage.</title>
        <authorList>
            <person name="Arias T."/>
            <person name="Riano-Pachon D.M."/>
            <person name="Di Stilio V.S."/>
        </authorList>
    </citation>
    <scope>NUCLEOTIDE SEQUENCE [LARGE SCALE GENOMIC DNA]</scope>
    <source>
        <strain evidence="2">cv. WT478/WT964</strain>
        <tissue evidence="1">Leaves</tissue>
    </source>
</reference>
<dbReference type="EMBL" id="JABWDY010039214">
    <property type="protein sequence ID" value="KAF5179134.1"/>
    <property type="molecule type" value="Genomic_DNA"/>
</dbReference>
<evidence type="ECO:0000313" key="1">
    <source>
        <dbReference type="EMBL" id="KAF5179134.1"/>
    </source>
</evidence>
<evidence type="ECO:0000313" key="2">
    <source>
        <dbReference type="Proteomes" id="UP000554482"/>
    </source>
</evidence>
<organism evidence="1 2">
    <name type="scientific">Thalictrum thalictroides</name>
    <name type="common">Rue-anemone</name>
    <name type="synonym">Anemone thalictroides</name>
    <dbReference type="NCBI Taxonomy" id="46969"/>
    <lineage>
        <taxon>Eukaryota</taxon>
        <taxon>Viridiplantae</taxon>
        <taxon>Streptophyta</taxon>
        <taxon>Embryophyta</taxon>
        <taxon>Tracheophyta</taxon>
        <taxon>Spermatophyta</taxon>
        <taxon>Magnoliopsida</taxon>
        <taxon>Ranunculales</taxon>
        <taxon>Ranunculaceae</taxon>
        <taxon>Thalictroideae</taxon>
        <taxon>Thalictrum</taxon>
    </lineage>
</organism>
<dbReference type="AlphaFoldDB" id="A0A7J6V2A0"/>
<protein>
    <submittedName>
        <fullName evidence="1">Uncharacterized protein</fullName>
    </submittedName>
</protein>
<comment type="caution">
    <text evidence="1">The sequence shown here is derived from an EMBL/GenBank/DDBJ whole genome shotgun (WGS) entry which is preliminary data.</text>
</comment>
<proteinExistence type="predicted"/>
<dbReference type="Proteomes" id="UP000554482">
    <property type="component" value="Unassembled WGS sequence"/>
</dbReference>
<gene>
    <name evidence="1" type="ORF">FRX31_031281</name>
</gene>
<keyword evidence="2" id="KW-1185">Reference proteome</keyword>
<name>A0A7J6V2A0_THATH</name>
<sequence>MAGPIIINMKNSHSGLRKTTTLDENINKQKVQKIPIHGHLPTTQLSNHRKYKMHAYRLVPTYGQDNLIEQY</sequence>
<accession>A0A7J6V2A0</accession>